<dbReference type="EC" id="3.4.22.49" evidence="2"/>
<proteinExistence type="predicted"/>
<dbReference type="PANTHER" id="PTHR12792:SF0">
    <property type="entry name" value="SEPARIN"/>
    <property type="match status" value="1"/>
</dbReference>
<comment type="catalytic activity">
    <reaction evidence="1">
        <text>All bonds known to be hydrolyzed by this endopeptidase have arginine in P1 and an acidic residue in P4. P6 is often occupied by an acidic residue or by a hydroxy-amino-acid residue, the phosphorylation of which enhances cleavage.</text>
        <dbReference type="EC" id="3.4.22.49"/>
    </reaction>
</comment>
<dbReference type="OMA" id="YDIDMFG"/>
<feature type="domain" description="Peptidase C50" evidence="5">
    <location>
        <begin position="448"/>
        <end position="546"/>
    </location>
</feature>
<evidence type="ECO:0000256" key="3">
    <source>
        <dbReference type="ARBA" id="ARBA00022801"/>
    </source>
</evidence>
<accession>L2GW49</accession>
<keyword evidence="7" id="KW-1185">Reference proteome</keyword>
<dbReference type="GeneID" id="19878798"/>
<dbReference type="InParanoid" id="L2GW49"/>
<evidence type="ECO:0000256" key="1">
    <source>
        <dbReference type="ARBA" id="ARBA00000451"/>
    </source>
</evidence>
<organism evidence="6 7">
    <name type="scientific">Vavraia culicis (isolate floridensis)</name>
    <name type="common">Microsporidian parasite</name>
    <dbReference type="NCBI Taxonomy" id="948595"/>
    <lineage>
        <taxon>Eukaryota</taxon>
        <taxon>Fungi</taxon>
        <taxon>Fungi incertae sedis</taxon>
        <taxon>Microsporidia</taxon>
        <taxon>Pleistophoridae</taxon>
        <taxon>Vavraia</taxon>
    </lineage>
</organism>
<dbReference type="InterPro" id="IPR030397">
    <property type="entry name" value="SEPARIN_core_dom"/>
</dbReference>
<keyword evidence="3" id="KW-0378">Hydrolase</keyword>
<dbReference type="GO" id="GO:0006508">
    <property type="term" value="P:proteolysis"/>
    <property type="evidence" value="ECO:0007669"/>
    <property type="project" value="InterPro"/>
</dbReference>
<gene>
    <name evidence="6" type="ORF">VCUG_00915</name>
</gene>
<sequence length="621" mass="72518">MSFLRYKNEVLDKITDLNGIDEGAAREIINGILKMDKNAEDYHFHVQLGFEIAQKMKKRTKVLIALWERGNFQIRKAIFEILKDENYNNKELMASFEVIKFRMGHYVNKERLQMLLAVINAKLRGKIAKILEFYGFYTKGFVYKPMKEWIWNYWDLCCEDVYEIDDVFIKEIGSSGRAKKLKIAQNTGQIIIKVCDGGINTKEVVYRHTLEELDDIKMIKQGRYSELVSMKRGRHSIDGFAYFCLGDYHNARKALLTGQKHARYDEEYSDYTNKLLLLDRIAHISGVYPNISVKFNNDWQRNRIERQIRFRNCCDRYRDFKNFVSMSFSDFRTRMIDLSQHIYLFYCRDGKLVIYDCKNNFKVKADIEINEKIVALRMLLNRSKETIKRKVANPEDVKRWWIDRYSIDSDLGKLISFKLNYRFEKNITICLDENLTEFPFERTYELSKCNVSRLSCSEYAFRNQKHLALRNLKISCIAGGVNLGKTEQRISVFTEKHGMDTAVSEKTDIFAYFGHGSGVKHIQMHTPSVLLLFGCSSVKLIERQNFQKVGVPVKYLSTAQVILGCLWDVTDYDIDMFGMNLIELISNGETIHQAVSKAICKMRLIWLNGASIVVYGAMNTS</sequence>
<name>L2GW49_VAVCU</name>
<keyword evidence="4" id="KW-0159">Chromosome partition</keyword>
<reference evidence="7" key="1">
    <citation type="submission" date="2011-03" db="EMBL/GenBank/DDBJ databases">
        <title>The genome sequence of Vavraia culicis strain floridensis.</title>
        <authorList>
            <consortium name="The Broad Institute Genome Sequencing Platform"/>
            <person name="Cuomo C."/>
            <person name="Becnel J."/>
            <person name="Sanscrainte N."/>
            <person name="Young S.K."/>
            <person name="Zeng Q."/>
            <person name="Gargeya S."/>
            <person name="Fitzgerald M."/>
            <person name="Haas B."/>
            <person name="Abouelleil A."/>
            <person name="Alvarado L."/>
            <person name="Arachchi H.M."/>
            <person name="Berlin A."/>
            <person name="Chapman S.B."/>
            <person name="Gearin G."/>
            <person name="Goldberg J."/>
            <person name="Griggs A."/>
            <person name="Gujja S."/>
            <person name="Hansen M."/>
            <person name="Heiman D."/>
            <person name="Howarth C."/>
            <person name="Larimer J."/>
            <person name="Lui A."/>
            <person name="MacDonald P.J.P."/>
            <person name="McCowen C."/>
            <person name="Montmayeur A."/>
            <person name="Murphy C."/>
            <person name="Neiman D."/>
            <person name="Pearson M."/>
            <person name="Priest M."/>
            <person name="Roberts A."/>
            <person name="Saif S."/>
            <person name="Shea T."/>
            <person name="Sisk P."/>
            <person name="Stolte C."/>
            <person name="Sykes S."/>
            <person name="Wortman J."/>
            <person name="Nusbaum C."/>
            <person name="Birren B."/>
        </authorList>
    </citation>
    <scope>NUCLEOTIDE SEQUENCE [LARGE SCALE GENOMIC DNA]</scope>
    <source>
        <strain evidence="7">floridensis</strain>
    </source>
</reference>
<dbReference type="AlphaFoldDB" id="L2GW49"/>
<protein>
    <recommendedName>
        <fullName evidence="2">separase</fullName>
        <ecNumber evidence="2">3.4.22.49</ecNumber>
    </recommendedName>
</protein>
<dbReference type="GO" id="GO:0005737">
    <property type="term" value="C:cytoplasm"/>
    <property type="evidence" value="ECO:0007669"/>
    <property type="project" value="TreeGrafter"/>
</dbReference>
<dbReference type="VEuPathDB" id="MicrosporidiaDB:VCUG_00915"/>
<dbReference type="Pfam" id="PF03568">
    <property type="entry name" value="Separin_C"/>
    <property type="match status" value="1"/>
</dbReference>
<dbReference type="InterPro" id="IPR005314">
    <property type="entry name" value="Peptidase_C50"/>
</dbReference>
<evidence type="ECO:0000313" key="7">
    <source>
        <dbReference type="Proteomes" id="UP000011081"/>
    </source>
</evidence>
<dbReference type="GO" id="GO:0004197">
    <property type="term" value="F:cysteine-type endopeptidase activity"/>
    <property type="evidence" value="ECO:0007669"/>
    <property type="project" value="InterPro"/>
</dbReference>
<dbReference type="GO" id="GO:0072686">
    <property type="term" value="C:mitotic spindle"/>
    <property type="evidence" value="ECO:0007669"/>
    <property type="project" value="TreeGrafter"/>
</dbReference>
<dbReference type="OrthoDB" id="10255632at2759"/>
<dbReference type="EMBL" id="GL877415">
    <property type="protein sequence ID" value="ELA47592.1"/>
    <property type="molecule type" value="Genomic_DNA"/>
</dbReference>
<dbReference type="PROSITE" id="PS51700">
    <property type="entry name" value="SEPARIN"/>
    <property type="match status" value="1"/>
</dbReference>
<evidence type="ECO:0000259" key="5">
    <source>
        <dbReference type="PROSITE" id="PS51700"/>
    </source>
</evidence>
<dbReference type="GO" id="GO:0005634">
    <property type="term" value="C:nucleus"/>
    <property type="evidence" value="ECO:0007669"/>
    <property type="project" value="InterPro"/>
</dbReference>
<dbReference type="PANTHER" id="PTHR12792">
    <property type="entry name" value="EXTRA SPINDLE POLES 1-RELATED"/>
    <property type="match status" value="1"/>
</dbReference>
<evidence type="ECO:0000256" key="4">
    <source>
        <dbReference type="ARBA" id="ARBA00022829"/>
    </source>
</evidence>
<dbReference type="Proteomes" id="UP000011081">
    <property type="component" value="Unassembled WGS sequence"/>
</dbReference>
<dbReference type="HOGENOM" id="CLU_418614_0_0_1"/>
<dbReference type="RefSeq" id="XP_008073937.1">
    <property type="nucleotide sequence ID" value="XM_008075746.1"/>
</dbReference>
<dbReference type="STRING" id="948595.L2GW49"/>
<evidence type="ECO:0000313" key="6">
    <source>
        <dbReference type="EMBL" id="ELA47592.1"/>
    </source>
</evidence>
<dbReference type="GO" id="GO:0051307">
    <property type="term" value="P:meiotic chromosome separation"/>
    <property type="evidence" value="ECO:0007669"/>
    <property type="project" value="TreeGrafter"/>
</dbReference>
<evidence type="ECO:0000256" key="2">
    <source>
        <dbReference type="ARBA" id="ARBA00012489"/>
    </source>
</evidence>